<keyword evidence="19" id="KW-1185">Reference proteome</keyword>
<comment type="similarity">
    <text evidence="14">Belongs to the MurCDEF family.</text>
</comment>
<keyword evidence="6 14" id="KW-0132">Cell division</keyword>
<sequence>MGLREIPRHLHFVGIGGVGMSGLALLLKQQGYEVTGSDTGDSYFLQALRLSGIRVYDRHAPTNLAPETELVVVSSAIKPDNPELLAAREREIPIVRRGELLAWVMKEYRGIAVAGAHGKTTTTAMVASVLLAGGLDPTVLVGGYWPPIEGNCRLGKGPYFVTEADESDASFLLLTPMVAVVTNVENDHLDYYGDLEALLGAFRAFLARIEPPGTAVVCLDSPLARQLIDVLSIPVVTYGTEERADYVLKKVELSGSSSSALLYYRGRLLGQLKLNLPGKHNLLNAAAAVAVGAYLGIPFAVASQALAEFRSVRRRFEFLGEAGGVMVVDDYAHHPTEVQATIEAARQIHQGRLVVVFQPHRYTRTALLYLEFGRSFAGSDVLVLDEIYPAGEPPLPGVTAELIAKACQAHRPDLPLYRLPSTGKAAFLKEIVSPGDLVLTMGAGDIYRVGKELLEILKGAK</sequence>
<dbReference type="SUPFAM" id="SSF51984">
    <property type="entry name" value="MurCD N-terminal domain"/>
    <property type="match status" value="1"/>
</dbReference>
<organism evidence="18 19">
    <name type="scientific">Ammonifex thiophilus</name>
    <dbReference type="NCBI Taxonomy" id="444093"/>
    <lineage>
        <taxon>Bacteria</taxon>
        <taxon>Bacillati</taxon>
        <taxon>Bacillota</taxon>
        <taxon>Clostridia</taxon>
        <taxon>Thermoanaerobacterales</taxon>
        <taxon>Thermoanaerobacteraceae</taxon>
        <taxon>Ammonifex</taxon>
    </lineage>
</organism>
<keyword evidence="5 14" id="KW-0436">Ligase</keyword>
<keyword evidence="7 14" id="KW-0547">Nucleotide-binding</keyword>
<evidence type="ECO:0000313" key="18">
    <source>
        <dbReference type="EMBL" id="RDV82904.1"/>
    </source>
</evidence>
<evidence type="ECO:0000256" key="4">
    <source>
        <dbReference type="ARBA" id="ARBA00022490"/>
    </source>
</evidence>
<dbReference type="OrthoDB" id="9804126at2"/>
<evidence type="ECO:0000256" key="14">
    <source>
        <dbReference type="HAMAP-Rule" id="MF_00046"/>
    </source>
</evidence>
<dbReference type="Proteomes" id="UP000256329">
    <property type="component" value="Unassembled WGS sequence"/>
</dbReference>
<keyword evidence="8 14" id="KW-0067">ATP-binding</keyword>
<dbReference type="InterPro" id="IPR000713">
    <property type="entry name" value="Mur_ligase_N"/>
</dbReference>
<dbReference type="EC" id="6.3.2.8" evidence="3 14"/>
<comment type="pathway">
    <text evidence="2 14">Cell wall biogenesis; peptidoglycan biosynthesis.</text>
</comment>
<name>A0A3D8P2S9_9THEO</name>
<evidence type="ECO:0000256" key="13">
    <source>
        <dbReference type="ARBA" id="ARBA00047833"/>
    </source>
</evidence>
<keyword evidence="9 14" id="KW-0133">Cell shape</keyword>
<dbReference type="UniPathway" id="UPA00219"/>
<dbReference type="Pfam" id="PF02875">
    <property type="entry name" value="Mur_ligase_C"/>
    <property type="match status" value="1"/>
</dbReference>
<dbReference type="GO" id="GO:0005737">
    <property type="term" value="C:cytoplasm"/>
    <property type="evidence" value="ECO:0007669"/>
    <property type="project" value="UniProtKB-SubCell"/>
</dbReference>
<evidence type="ECO:0000259" key="15">
    <source>
        <dbReference type="Pfam" id="PF01225"/>
    </source>
</evidence>
<evidence type="ECO:0000256" key="2">
    <source>
        <dbReference type="ARBA" id="ARBA00004752"/>
    </source>
</evidence>
<dbReference type="PANTHER" id="PTHR43445:SF3">
    <property type="entry name" value="UDP-N-ACETYLMURAMATE--L-ALANINE LIGASE"/>
    <property type="match status" value="1"/>
</dbReference>
<dbReference type="InterPro" id="IPR050061">
    <property type="entry name" value="MurCDEF_pg_biosynth"/>
</dbReference>
<dbReference type="Gene3D" id="3.90.190.20">
    <property type="entry name" value="Mur ligase, C-terminal domain"/>
    <property type="match status" value="1"/>
</dbReference>
<evidence type="ECO:0000256" key="12">
    <source>
        <dbReference type="ARBA" id="ARBA00023316"/>
    </source>
</evidence>
<dbReference type="AlphaFoldDB" id="A0A3D8P2S9"/>
<dbReference type="GO" id="GO:0005524">
    <property type="term" value="F:ATP binding"/>
    <property type="evidence" value="ECO:0007669"/>
    <property type="project" value="UniProtKB-UniRule"/>
</dbReference>
<dbReference type="GO" id="GO:0071555">
    <property type="term" value="P:cell wall organization"/>
    <property type="evidence" value="ECO:0007669"/>
    <property type="project" value="UniProtKB-KW"/>
</dbReference>
<dbReference type="Gene3D" id="3.40.50.720">
    <property type="entry name" value="NAD(P)-binding Rossmann-like Domain"/>
    <property type="match status" value="1"/>
</dbReference>
<dbReference type="EMBL" id="QSLN01000008">
    <property type="protein sequence ID" value="RDV82904.1"/>
    <property type="molecule type" value="Genomic_DNA"/>
</dbReference>
<feature type="binding site" evidence="14">
    <location>
        <begin position="115"/>
        <end position="121"/>
    </location>
    <ligand>
        <name>ATP</name>
        <dbReference type="ChEBI" id="CHEBI:30616"/>
    </ligand>
</feature>
<evidence type="ECO:0000256" key="5">
    <source>
        <dbReference type="ARBA" id="ARBA00022598"/>
    </source>
</evidence>
<dbReference type="InterPro" id="IPR005758">
    <property type="entry name" value="UDP-N-AcMur_Ala_ligase_MurC"/>
</dbReference>
<dbReference type="SUPFAM" id="SSF53244">
    <property type="entry name" value="MurD-like peptide ligases, peptide-binding domain"/>
    <property type="match status" value="1"/>
</dbReference>
<dbReference type="NCBIfam" id="TIGR01082">
    <property type="entry name" value="murC"/>
    <property type="match status" value="1"/>
</dbReference>
<dbReference type="Pfam" id="PF08245">
    <property type="entry name" value="Mur_ligase_M"/>
    <property type="match status" value="1"/>
</dbReference>
<dbReference type="InterPro" id="IPR036615">
    <property type="entry name" value="Mur_ligase_C_dom_sf"/>
</dbReference>
<dbReference type="HAMAP" id="MF_00046">
    <property type="entry name" value="MurC"/>
    <property type="match status" value="1"/>
</dbReference>
<dbReference type="InterPro" id="IPR013221">
    <property type="entry name" value="Mur_ligase_cen"/>
</dbReference>
<keyword evidence="4 14" id="KW-0963">Cytoplasm</keyword>
<keyword evidence="12 14" id="KW-0961">Cell wall biogenesis/degradation</keyword>
<evidence type="ECO:0000256" key="9">
    <source>
        <dbReference type="ARBA" id="ARBA00022960"/>
    </source>
</evidence>
<evidence type="ECO:0000256" key="6">
    <source>
        <dbReference type="ARBA" id="ARBA00022618"/>
    </source>
</evidence>
<evidence type="ECO:0000313" key="19">
    <source>
        <dbReference type="Proteomes" id="UP000256329"/>
    </source>
</evidence>
<comment type="catalytic activity">
    <reaction evidence="13 14">
        <text>UDP-N-acetyl-alpha-D-muramate + L-alanine + ATP = UDP-N-acetyl-alpha-D-muramoyl-L-alanine + ADP + phosphate + H(+)</text>
        <dbReference type="Rhea" id="RHEA:23372"/>
        <dbReference type="ChEBI" id="CHEBI:15378"/>
        <dbReference type="ChEBI" id="CHEBI:30616"/>
        <dbReference type="ChEBI" id="CHEBI:43474"/>
        <dbReference type="ChEBI" id="CHEBI:57972"/>
        <dbReference type="ChEBI" id="CHEBI:70757"/>
        <dbReference type="ChEBI" id="CHEBI:83898"/>
        <dbReference type="ChEBI" id="CHEBI:456216"/>
        <dbReference type="EC" id="6.3.2.8"/>
    </reaction>
</comment>
<dbReference type="GO" id="GO:0008763">
    <property type="term" value="F:UDP-N-acetylmuramate-L-alanine ligase activity"/>
    <property type="evidence" value="ECO:0007669"/>
    <property type="project" value="UniProtKB-UniRule"/>
</dbReference>
<keyword evidence="10 14" id="KW-0573">Peptidoglycan synthesis</keyword>
<feature type="domain" description="Mur ligase central" evidence="17">
    <location>
        <begin position="113"/>
        <end position="291"/>
    </location>
</feature>
<evidence type="ECO:0000259" key="17">
    <source>
        <dbReference type="Pfam" id="PF08245"/>
    </source>
</evidence>
<evidence type="ECO:0000256" key="7">
    <source>
        <dbReference type="ARBA" id="ARBA00022741"/>
    </source>
</evidence>
<evidence type="ECO:0000256" key="3">
    <source>
        <dbReference type="ARBA" id="ARBA00012211"/>
    </source>
</evidence>
<dbReference type="SUPFAM" id="SSF53623">
    <property type="entry name" value="MurD-like peptide ligases, catalytic domain"/>
    <property type="match status" value="1"/>
</dbReference>
<dbReference type="InterPro" id="IPR036565">
    <property type="entry name" value="Mur-like_cat_sf"/>
</dbReference>
<dbReference type="Pfam" id="PF01225">
    <property type="entry name" value="Mur_ligase"/>
    <property type="match status" value="1"/>
</dbReference>
<dbReference type="Gene3D" id="3.40.1190.10">
    <property type="entry name" value="Mur-like, catalytic domain"/>
    <property type="match status" value="1"/>
</dbReference>
<dbReference type="GO" id="GO:0009252">
    <property type="term" value="P:peptidoglycan biosynthetic process"/>
    <property type="evidence" value="ECO:0007669"/>
    <property type="project" value="UniProtKB-UniRule"/>
</dbReference>
<comment type="subcellular location">
    <subcellularLocation>
        <location evidence="1 14">Cytoplasm</location>
    </subcellularLocation>
</comment>
<reference evidence="18 19" key="1">
    <citation type="submission" date="2018-08" db="EMBL/GenBank/DDBJ databases">
        <title>Form III RuBisCO-mediated autotrophy in Thermodesulfobium bacteria.</title>
        <authorList>
            <person name="Toshchakov S.V."/>
            <person name="Kublanov I.V."/>
            <person name="Frolov E."/>
            <person name="Bonch-Osmolovskaya E.A."/>
            <person name="Tourova T.P."/>
            <person name="Chernych N.A."/>
            <person name="Lebedinsky A.V."/>
        </authorList>
    </citation>
    <scope>NUCLEOTIDE SEQUENCE [LARGE SCALE GENOMIC DNA]</scope>
    <source>
        <strain evidence="18 19">SR</strain>
    </source>
</reference>
<dbReference type="PANTHER" id="PTHR43445">
    <property type="entry name" value="UDP-N-ACETYLMURAMATE--L-ALANINE LIGASE-RELATED"/>
    <property type="match status" value="1"/>
</dbReference>
<proteinExistence type="inferred from homology"/>
<protein>
    <recommendedName>
        <fullName evidence="3 14">UDP-N-acetylmuramate--L-alanine ligase</fullName>
        <ecNumber evidence="3 14">6.3.2.8</ecNumber>
    </recommendedName>
    <alternativeName>
        <fullName evidence="14">UDP-N-acetylmuramoyl-L-alanine synthetase</fullName>
    </alternativeName>
</protein>
<evidence type="ECO:0000256" key="1">
    <source>
        <dbReference type="ARBA" id="ARBA00004496"/>
    </source>
</evidence>
<accession>A0A3D8P2S9</accession>
<comment type="caution">
    <text evidence="18">The sequence shown here is derived from an EMBL/GenBank/DDBJ whole genome shotgun (WGS) entry which is preliminary data.</text>
</comment>
<dbReference type="InterPro" id="IPR004101">
    <property type="entry name" value="Mur_ligase_C"/>
</dbReference>
<keyword evidence="11 14" id="KW-0131">Cell cycle</keyword>
<dbReference type="GO" id="GO:0008360">
    <property type="term" value="P:regulation of cell shape"/>
    <property type="evidence" value="ECO:0007669"/>
    <property type="project" value="UniProtKB-KW"/>
</dbReference>
<feature type="domain" description="Mur ligase N-terminal catalytic" evidence="15">
    <location>
        <begin position="9"/>
        <end position="109"/>
    </location>
</feature>
<evidence type="ECO:0000256" key="8">
    <source>
        <dbReference type="ARBA" id="ARBA00022840"/>
    </source>
</evidence>
<gene>
    <name evidence="14" type="primary">murC</name>
    <name evidence="18" type="ORF">DXX99_06795</name>
</gene>
<dbReference type="GO" id="GO:0051301">
    <property type="term" value="P:cell division"/>
    <property type="evidence" value="ECO:0007669"/>
    <property type="project" value="UniProtKB-KW"/>
</dbReference>
<evidence type="ECO:0000259" key="16">
    <source>
        <dbReference type="Pfam" id="PF02875"/>
    </source>
</evidence>
<comment type="function">
    <text evidence="14">Cell wall formation.</text>
</comment>
<feature type="domain" description="Mur ligase C-terminal" evidence="16">
    <location>
        <begin position="314"/>
        <end position="444"/>
    </location>
</feature>
<evidence type="ECO:0000256" key="11">
    <source>
        <dbReference type="ARBA" id="ARBA00023306"/>
    </source>
</evidence>
<evidence type="ECO:0000256" key="10">
    <source>
        <dbReference type="ARBA" id="ARBA00022984"/>
    </source>
</evidence>